<dbReference type="OMA" id="LRAYMVT"/>
<name>C5LBR1_PERM5</name>
<gene>
    <name evidence="1" type="ORF">Pmar_PMAR011938</name>
</gene>
<sequence>MSLTDDARIDHVVVGYAEKVVDRFPVGSFDSSLRPVAAVAGPLGEEGDAVVCSYPGSSDKATCRVAVYRACEDGSSQLVHAVIVNIPREVVEGTRVTHMASQVDRKSGGIAFSLLTASSVVLSLNIPPRLHRSDSVWINRLASLSQRVTTVAGLTGPATSLTLLGPGWAAIGCADGNVTLAWLSTCDDGQETPSLCEKNLGLVARKSVWSKMTGMFRSSRSPSTVSAAVVGLVPLPNQELLSVTADGCCRRWSEPLSGYAGTPPASETNLEICGGIVVSNFYGEDLPGSLAVGRQDAAGAWIVSILEIDEDGSMTEGSSIDLPLQPGSDLLRLCIGDQQLLVVAQSPDNTVEILVGDISPENGGDGAVAGFTVCATSQQQGKRKLELARGVTVADLEDLRASHGGEAVSELCSLLPPPPFPVFYVADSCSNALSSRDFSVAWWTWTLISLGSESSPESIFAKLNAGKSVSAVHALARSLLPCIDAAGDEKRTAVGFVGNSFLVTTAHSVAALRPVDDLFEESLLRFGMGHFLACGGAEDLLLTDEEASDPQRLCSAALMAGALTVTNTTVLSALAAGHVESVVEACAAALNCDDAGLRMVGEASNQIRDLEGAAREVEVLIASTRHVPNEVLAGLAIWTEWALNNGALDSQCGAATVEEIRGLHEVVLGELHASLTLELAVDTSAVVLRCGTEGLTREELLKRLMEYPVDAKEVLIPLAILLRGGRAEGYVKARSILSDADSCTSEKLAYVLKLLTGVCVDAHGPLSSVLGSGGSLPQHCVRLCCQAGFFEAEVTFAKLQGIDVADLFDRALELHDWDTCLEALAERATPERLSAMARELERCGELGWLMGARTEKSAAEAATAEKLLDVIVSSARPESVRELEQLWAVLTKSGDREHAARLAIRGYIDYGGRVWMPEPPRGFLAADCTTPPGEIPYELRQPEVVELVENSEPEVVLSTLDRLQCQKKTLLLAKTSLKRMSSPRGVFVALRSGELAAEGSRFLFVDPAWVQLRLRYVSLYSAVVELTHVSVGAVDPWRLCRIGSSLGLLKPAVELARLGGLDPWSSCFLPFVELIRRNEGPALSREDGEPSLMRYAFTRFDSVSPLQCDGSITEALWSTLLLLANNDSYSLAHALVYLLRVEKSAVPEDLVTKLEELDWLALLRAYMVTGQLRQAADLALQQVDEWEPQNKKSPMDLALVLQVMEAVDVAVEQGDDELVSERDGLAEAVEGLRDRLRIDDERAVGLARLGPMSF</sequence>
<keyword evidence="2" id="KW-1185">Reference proteome</keyword>
<dbReference type="Proteomes" id="UP000007800">
    <property type="component" value="Unassembled WGS sequence"/>
</dbReference>
<evidence type="ECO:0000313" key="1">
    <source>
        <dbReference type="EMBL" id="EER05882.1"/>
    </source>
</evidence>
<dbReference type="GeneID" id="9064611"/>
<reference evidence="1 2" key="1">
    <citation type="submission" date="2008-07" db="EMBL/GenBank/DDBJ databases">
        <authorList>
            <person name="El-Sayed N."/>
            <person name="Caler E."/>
            <person name="Inman J."/>
            <person name="Amedeo P."/>
            <person name="Hass B."/>
            <person name="Wortman J."/>
        </authorList>
    </citation>
    <scope>NUCLEOTIDE SEQUENCE [LARGE SCALE GENOMIC DNA]</scope>
    <source>
        <strain evidence="2">ATCC 50983 / TXsc</strain>
    </source>
</reference>
<dbReference type="EMBL" id="GG680918">
    <property type="protein sequence ID" value="EER05882.1"/>
    <property type="molecule type" value="Genomic_DNA"/>
</dbReference>
<dbReference type="RefSeq" id="XP_002774066.1">
    <property type="nucleotide sequence ID" value="XM_002774020.1"/>
</dbReference>
<protein>
    <submittedName>
        <fullName evidence="1">Uncharacterized protein</fullName>
    </submittedName>
</protein>
<organism evidence="2">
    <name type="scientific">Perkinsus marinus (strain ATCC 50983 / TXsc)</name>
    <dbReference type="NCBI Taxonomy" id="423536"/>
    <lineage>
        <taxon>Eukaryota</taxon>
        <taxon>Sar</taxon>
        <taxon>Alveolata</taxon>
        <taxon>Perkinsozoa</taxon>
        <taxon>Perkinsea</taxon>
        <taxon>Perkinsida</taxon>
        <taxon>Perkinsidae</taxon>
        <taxon>Perkinsus</taxon>
    </lineage>
</organism>
<dbReference type="AlphaFoldDB" id="C5LBR1"/>
<accession>C5LBR1</accession>
<dbReference type="OrthoDB" id="420671at2759"/>
<dbReference type="InParanoid" id="C5LBR1"/>
<evidence type="ECO:0000313" key="2">
    <source>
        <dbReference type="Proteomes" id="UP000007800"/>
    </source>
</evidence>
<proteinExistence type="predicted"/>